<protein>
    <recommendedName>
        <fullName evidence="2">C-type lectin domain-containing protein</fullName>
    </recommendedName>
</protein>
<dbReference type="CDD" id="cd00037">
    <property type="entry name" value="CLECT"/>
    <property type="match status" value="1"/>
</dbReference>
<dbReference type="InterPro" id="IPR001304">
    <property type="entry name" value="C-type_lectin-like"/>
</dbReference>
<dbReference type="AlphaFoldDB" id="A0A3P9J598"/>
<dbReference type="Pfam" id="PF00059">
    <property type="entry name" value="Lectin_C"/>
    <property type="match status" value="2"/>
</dbReference>
<evidence type="ECO:0000313" key="4">
    <source>
        <dbReference type="Proteomes" id="UP000265200"/>
    </source>
</evidence>
<dbReference type="InterPro" id="IPR016186">
    <property type="entry name" value="C-type_lectin-like/link_sf"/>
</dbReference>
<keyword evidence="1" id="KW-1015">Disulfide bond</keyword>
<reference evidence="3" key="4">
    <citation type="submission" date="2025-09" db="UniProtKB">
        <authorList>
            <consortium name="Ensembl"/>
        </authorList>
    </citation>
    <scope>IDENTIFICATION</scope>
    <source>
        <strain evidence="3">HSOK</strain>
    </source>
</reference>
<dbReference type="InterPro" id="IPR016187">
    <property type="entry name" value="CTDL_fold"/>
</dbReference>
<dbReference type="PROSITE" id="PS50041">
    <property type="entry name" value="C_TYPE_LECTIN_2"/>
    <property type="match status" value="1"/>
</dbReference>
<dbReference type="InterPro" id="IPR018378">
    <property type="entry name" value="C-type_lectin_CS"/>
</dbReference>
<dbReference type="Gene3D" id="3.10.100.10">
    <property type="entry name" value="Mannose-Binding Protein A, subunit A"/>
    <property type="match status" value="2"/>
</dbReference>
<reference evidence="3" key="3">
    <citation type="submission" date="2025-08" db="UniProtKB">
        <authorList>
            <consortium name="Ensembl"/>
        </authorList>
    </citation>
    <scope>IDENTIFICATION</scope>
    <source>
        <strain evidence="3">HSOK</strain>
    </source>
</reference>
<evidence type="ECO:0000313" key="3">
    <source>
        <dbReference type="Ensembl" id="ENSORLP00015027308.1"/>
    </source>
</evidence>
<dbReference type="SUPFAM" id="SSF56436">
    <property type="entry name" value="C-type lectin-like"/>
    <property type="match status" value="2"/>
</dbReference>
<reference evidence="3 4" key="2">
    <citation type="submission" date="2017-04" db="EMBL/GenBank/DDBJ databases">
        <title>CpG methylation of centromeres and impact of large insertions on vertebrate speciation.</title>
        <authorList>
            <person name="Ichikawa K."/>
            <person name="Yoshimura J."/>
            <person name="Morishita S."/>
        </authorList>
    </citation>
    <scope>NUCLEOTIDE SEQUENCE</scope>
    <source>
        <strain evidence="3 4">HSOK</strain>
    </source>
</reference>
<evidence type="ECO:0000256" key="1">
    <source>
        <dbReference type="ARBA" id="ARBA00023157"/>
    </source>
</evidence>
<dbReference type="PROSITE" id="PS00615">
    <property type="entry name" value="C_TYPE_LECTIN_1"/>
    <property type="match status" value="1"/>
</dbReference>
<dbReference type="PANTHER" id="PTHR22803">
    <property type="entry name" value="MANNOSE, PHOSPHOLIPASE, LECTIN RECEPTOR RELATED"/>
    <property type="match status" value="1"/>
</dbReference>
<dbReference type="Proteomes" id="UP000265200">
    <property type="component" value="Chromosome 12"/>
</dbReference>
<accession>A0A3P9J598</accession>
<dbReference type="SMART" id="SM00034">
    <property type="entry name" value="CLECT"/>
    <property type="match status" value="1"/>
</dbReference>
<proteinExistence type="predicted"/>
<organism evidence="3 4">
    <name type="scientific">Oryzias latipes</name>
    <name type="common">Japanese rice fish</name>
    <name type="synonym">Japanese killifish</name>
    <dbReference type="NCBI Taxonomy" id="8090"/>
    <lineage>
        <taxon>Eukaryota</taxon>
        <taxon>Metazoa</taxon>
        <taxon>Chordata</taxon>
        <taxon>Craniata</taxon>
        <taxon>Vertebrata</taxon>
        <taxon>Euteleostomi</taxon>
        <taxon>Actinopterygii</taxon>
        <taxon>Neopterygii</taxon>
        <taxon>Teleostei</taxon>
        <taxon>Neoteleostei</taxon>
        <taxon>Acanthomorphata</taxon>
        <taxon>Ovalentaria</taxon>
        <taxon>Atherinomorphae</taxon>
        <taxon>Beloniformes</taxon>
        <taxon>Adrianichthyidae</taxon>
        <taxon>Oryziinae</taxon>
        <taxon>Oryzias</taxon>
    </lineage>
</organism>
<reference key="1">
    <citation type="journal article" date="2007" name="Nature">
        <title>The medaka draft genome and insights into vertebrate genome evolution.</title>
        <authorList>
            <person name="Kasahara M."/>
            <person name="Naruse K."/>
            <person name="Sasaki S."/>
            <person name="Nakatani Y."/>
            <person name="Qu W."/>
            <person name="Ahsan B."/>
            <person name="Yamada T."/>
            <person name="Nagayasu Y."/>
            <person name="Doi K."/>
            <person name="Kasai Y."/>
            <person name="Jindo T."/>
            <person name="Kobayashi D."/>
            <person name="Shimada A."/>
            <person name="Toyoda A."/>
            <person name="Kuroki Y."/>
            <person name="Fujiyama A."/>
            <person name="Sasaki T."/>
            <person name="Shimizu A."/>
            <person name="Asakawa S."/>
            <person name="Shimizu N."/>
            <person name="Hashimoto S."/>
            <person name="Yang J."/>
            <person name="Lee Y."/>
            <person name="Matsushima K."/>
            <person name="Sugano S."/>
            <person name="Sakaizumi M."/>
            <person name="Narita T."/>
            <person name="Ohishi K."/>
            <person name="Haga S."/>
            <person name="Ohta F."/>
            <person name="Nomoto H."/>
            <person name="Nogata K."/>
            <person name="Morishita T."/>
            <person name="Endo T."/>
            <person name="Shin-I T."/>
            <person name="Takeda H."/>
            <person name="Morishita S."/>
            <person name="Kohara Y."/>
        </authorList>
    </citation>
    <scope>NUCLEOTIDE SEQUENCE [LARGE SCALE GENOMIC DNA]</scope>
    <source>
        <strain>Hd-rR</strain>
    </source>
</reference>
<dbReference type="InterPro" id="IPR050111">
    <property type="entry name" value="C-type_lectin/snaclec_domain"/>
</dbReference>
<dbReference type="Ensembl" id="ENSORLT00015000666.1">
    <property type="protein sequence ID" value="ENSORLP00015027308.1"/>
    <property type="gene ID" value="ENSORLG00015009822.1"/>
</dbReference>
<name>A0A3P9J598_ORYLA</name>
<feature type="domain" description="C-type lectin" evidence="2">
    <location>
        <begin position="47"/>
        <end position="157"/>
    </location>
</feature>
<evidence type="ECO:0000259" key="2">
    <source>
        <dbReference type="PROSITE" id="PS50041"/>
    </source>
</evidence>
<sequence length="162" mass="18711">MKKSWEAALGDCIARGANLASIHNQEEEEFLSLYTKGSSKWIGWLRFKNKCFLFKGKKNDIKGNWSYARNWCKEQGGDLHLSRDLEHPAWIGLSDLLAENQYAWSDGVSPVLYTHWDNNEPNNVGGTEHCVTMNHNMLMSGKWNDDACHKNHSFVCYRKKCR</sequence>